<proteinExistence type="predicted"/>
<dbReference type="Proteomes" id="UP000001495">
    <property type="component" value="Plasmid pMEFER01"/>
</dbReference>
<protein>
    <submittedName>
        <fullName evidence="1">Uncharacterized protein</fullName>
    </submittedName>
</protein>
<evidence type="ECO:0000313" key="2">
    <source>
        <dbReference type="Proteomes" id="UP000001495"/>
    </source>
</evidence>
<dbReference type="HOGENOM" id="CLU_3322932_0_0_2"/>
<dbReference type="AlphaFoldDB" id="C7P9Q0"/>
<gene>
    <name evidence="1" type="ORF">Mefer_1604</name>
</gene>
<organism evidence="1 2">
    <name type="scientific">Methanocaldococcus fervens (strain DSM 4213 / JCM 15782 / AG86)</name>
    <name type="common">Methanococcus fervens</name>
    <dbReference type="NCBI Taxonomy" id="573064"/>
    <lineage>
        <taxon>Archaea</taxon>
        <taxon>Methanobacteriati</taxon>
        <taxon>Methanobacteriota</taxon>
        <taxon>Methanomada group</taxon>
        <taxon>Methanococci</taxon>
        <taxon>Methanococcales</taxon>
        <taxon>Methanocaldococcaceae</taxon>
        <taxon>Methanocaldococcus</taxon>
    </lineage>
</organism>
<evidence type="ECO:0000313" key="1">
    <source>
        <dbReference type="EMBL" id="ACV25407.1"/>
    </source>
</evidence>
<dbReference type="KEGG" id="mfe:Mefer_1604"/>
<geneLocation type="plasmid" evidence="1 2">
    <name>pMEFER01</name>
</geneLocation>
<keyword evidence="1" id="KW-0614">Plasmid</keyword>
<name>C7P9Q0_METFA</name>
<keyword evidence="2" id="KW-1185">Reference proteome</keyword>
<reference evidence="1" key="1">
    <citation type="submission" date="2009-08" db="EMBL/GenBank/DDBJ databases">
        <title>Complete sequence of plasmid of Methanocaldococcus fervens AG86.</title>
        <authorList>
            <consortium name="US DOE Joint Genome Institute"/>
            <person name="Lucas S."/>
            <person name="Copeland A."/>
            <person name="Lapidus A."/>
            <person name="Glavina del Rio T."/>
            <person name="Tice H."/>
            <person name="Bruce D."/>
            <person name="Goodwin L."/>
            <person name="Pitluck S."/>
            <person name="Chertkov O."/>
            <person name="Detter J.C."/>
            <person name="Han C."/>
            <person name="Tapia R."/>
            <person name="Larimer F."/>
            <person name="Land M."/>
            <person name="Hauser L."/>
            <person name="Kyrpides N."/>
            <person name="Ovchinnikova G."/>
            <person name="Lupa-Sieprawska M."/>
            <person name="Whitman W.B."/>
        </authorList>
    </citation>
    <scope>NUCLEOTIDE SEQUENCE [LARGE SCALE GENOMIC DNA]</scope>
    <source>
        <strain evidence="1">AG86</strain>
        <plasmid evidence="1">pMEFER01</plasmid>
    </source>
</reference>
<sequence length="38" mass="4331">MKVDVIDFGQFVGFGVCYDKCNRIINICILNKLILVIL</sequence>
<dbReference type="EMBL" id="CP001697">
    <property type="protein sequence ID" value="ACV25407.1"/>
    <property type="molecule type" value="Genomic_DNA"/>
</dbReference>
<accession>C7P9Q0</accession>